<dbReference type="GO" id="GO:0003700">
    <property type="term" value="F:DNA-binding transcription factor activity"/>
    <property type="evidence" value="ECO:0007669"/>
    <property type="project" value="TreeGrafter"/>
</dbReference>
<feature type="region of interest" description="Disordered" evidence="9">
    <location>
        <begin position="211"/>
        <end position="237"/>
    </location>
</feature>
<sequence>MFRNKKENVPIVPIVNLVNVDFKTVGDDSYHLDNMHQRPILPLAKPYVKVDGPGECNSDKQKYITSSLLLKIKTEEAKDDKTQLAGYSNNNVVLQLVSKPEPNIDSPAGIMTFESPNFQSEIKLSEKLILDDFKGDSEGLHRETSYGDFHDRLNPVVVLERFDLHLTGSRSNASEATPSSQFMDAFLQVKPEMDFGSCHACHHDEVKDNPEIYNLPMNHQKSPGHKSQHFPESKSQGRIVSNKDEKLPHHISANSVQVEDNFSSRKKFLSSKTASDHAYSGDQAFARGSNSTDIVELQTEYQSLSKDRPSSNDNLFGGLKSRAISERHKTEIEISNRISSFDQCVKEFKSKAQLRSQVVHVQSIDQPYACGQCSRKFKQKDNLKKHLLFVHSDDRPFSCDACEDLHIGD</sequence>
<keyword evidence="5" id="KW-0862">Zinc</keyword>
<dbReference type="InterPro" id="IPR036236">
    <property type="entry name" value="Znf_C2H2_sf"/>
</dbReference>
<name>A0A9P0G0Z8_BEMTA</name>
<comment type="subcellular location">
    <subcellularLocation>
        <location evidence="1">Nucleus</location>
    </subcellularLocation>
</comment>
<gene>
    <name evidence="11" type="ORF">BEMITA_LOCUS10054</name>
</gene>
<organism evidence="11 12">
    <name type="scientific">Bemisia tabaci</name>
    <name type="common">Sweetpotato whitefly</name>
    <name type="synonym">Aleurodes tabaci</name>
    <dbReference type="NCBI Taxonomy" id="7038"/>
    <lineage>
        <taxon>Eukaryota</taxon>
        <taxon>Metazoa</taxon>
        <taxon>Ecdysozoa</taxon>
        <taxon>Arthropoda</taxon>
        <taxon>Hexapoda</taxon>
        <taxon>Insecta</taxon>
        <taxon>Pterygota</taxon>
        <taxon>Neoptera</taxon>
        <taxon>Paraneoptera</taxon>
        <taxon>Hemiptera</taxon>
        <taxon>Sternorrhyncha</taxon>
        <taxon>Aleyrodoidea</taxon>
        <taxon>Aleyrodidae</taxon>
        <taxon>Aleyrodinae</taxon>
        <taxon>Bemisia</taxon>
    </lineage>
</organism>
<evidence type="ECO:0000259" key="10">
    <source>
        <dbReference type="PROSITE" id="PS50157"/>
    </source>
</evidence>
<dbReference type="EMBL" id="OU963867">
    <property type="protein sequence ID" value="CAH0773585.1"/>
    <property type="molecule type" value="Genomic_DNA"/>
</dbReference>
<dbReference type="FunFam" id="3.30.160.60:FF:000100">
    <property type="entry name" value="Zinc finger 45-like"/>
    <property type="match status" value="1"/>
</dbReference>
<feature type="domain" description="C2H2-type" evidence="10">
    <location>
        <begin position="368"/>
        <end position="396"/>
    </location>
</feature>
<dbReference type="SMART" id="SM00355">
    <property type="entry name" value="ZnF_C2H2"/>
    <property type="match status" value="1"/>
</dbReference>
<evidence type="ECO:0000313" key="12">
    <source>
        <dbReference type="Proteomes" id="UP001152759"/>
    </source>
</evidence>
<keyword evidence="6" id="KW-0238">DNA-binding</keyword>
<dbReference type="InterPro" id="IPR013087">
    <property type="entry name" value="Znf_C2H2_type"/>
</dbReference>
<evidence type="ECO:0000256" key="7">
    <source>
        <dbReference type="ARBA" id="ARBA00023242"/>
    </source>
</evidence>
<evidence type="ECO:0000256" key="3">
    <source>
        <dbReference type="ARBA" id="ARBA00022737"/>
    </source>
</evidence>
<evidence type="ECO:0000256" key="8">
    <source>
        <dbReference type="PROSITE-ProRule" id="PRU00042"/>
    </source>
</evidence>
<dbReference type="PANTHER" id="PTHR24404:SF114">
    <property type="entry name" value="KLUMPFUSS, ISOFORM B-RELATED"/>
    <property type="match status" value="1"/>
</dbReference>
<proteinExistence type="predicted"/>
<keyword evidence="4 8" id="KW-0863">Zinc-finger</keyword>
<accession>A0A9P0G0Z8</accession>
<evidence type="ECO:0000256" key="6">
    <source>
        <dbReference type="ARBA" id="ARBA00023125"/>
    </source>
</evidence>
<evidence type="ECO:0000256" key="1">
    <source>
        <dbReference type="ARBA" id="ARBA00004123"/>
    </source>
</evidence>
<evidence type="ECO:0000256" key="4">
    <source>
        <dbReference type="ARBA" id="ARBA00022771"/>
    </source>
</evidence>
<dbReference type="PROSITE" id="PS50157">
    <property type="entry name" value="ZINC_FINGER_C2H2_2"/>
    <property type="match status" value="1"/>
</dbReference>
<dbReference type="Gene3D" id="3.30.160.60">
    <property type="entry name" value="Classic Zinc Finger"/>
    <property type="match status" value="1"/>
</dbReference>
<dbReference type="GO" id="GO:0006357">
    <property type="term" value="P:regulation of transcription by RNA polymerase II"/>
    <property type="evidence" value="ECO:0007669"/>
    <property type="project" value="TreeGrafter"/>
</dbReference>
<evidence type="ECO:0000313" key="11">
    <source>
        <dbReference type="EMBL" id="CAH0773585.1"/>
    </source>
</evidence>
<keyword evidence="7" id="KW-0539">Nucleus</keyword>
<dbReference type="AlphaFoldDB" id="A0A9P0G0Z8"/>
<dbReference type="PANTHER" id="PTHR24404">
    <property type="entry name" value="ZINC FINGER PROTEIN"/>
    <property type="match status" value="1"/>
</dbReference>
<keyword evidence="2" id="KW-0479">Metal-binding</keyword>
<dbReference type="GO" id="GO:0005634">
    <property type="term" value="C:nucleus"/>
    <property type="evidence" value="ECO:0007669"/>
    <property type="project" value="UniProtKB-SubCell"/>
</dbReference>
<reference evidence="11" key="1">
    <citation type="submission" date="2021-12" db="EMBL/GenBank/DDBJ databases">
        <authorList>
            <person name="King R."/>
        </authorList>
    </citation>
    <scope>NUCLEOTIDE SEQUENCE</scope>
</reference>
<dbReference type="GO" id="GO:0000978">
    <property type="term" value="F:RNA polymerase II cis-regulatory region sequence-specific DNA binding"/>
    <property type="evidence" value="ECO:0007669"/>
    <property type="project" value="TreeGrafter"/>
</dbReference>
<protein>
    <recommendedName>
        <fullName evidence="10">C2H2-type domain-containing protein</fullName>
    </recommendedName>
</protein>
<keyword evidence="12" id="KW-1185">Reference proteome</keyword>
<evidence type="ECO:0000256" key="2">
    <source>
        <dbReference type="ARBA" id="ARBA00022723"/>
    </source>
</evidence>
<evidence type="ECO:0000256" key="5">
    <source>
        <dbReference type="ARBA" id="ARBA00022833"/>
    </source>
</evidence>
<dbReference type="InterPro" id="IPR050589">
    <property type="entry name" value="Ikaros_C2H2-ZF"/>
</dbReference>
<dbReference type="SUPFAM" id="SSF57667">
    <property type="entry name" value="beta-beta-alpha zinc fingers"/>
    <property type="match status" value="1"/>
</dbReference>
<dbReference type="PROSITE" id="PS00028">
    <property type="entry name" value="ZINC_FINGER_C2H2_1"/>
    <property type="match status" value="1"/>
</dbReference>
<dbReference type="GO" id="GO:0008270">
    <property type="term" value="F:zinc ion binding"/>
    <property type="evidence" value="ECO:0007669"/>
    <property type="project" value="UniProtKB-KW"/>
</dbReference>
<dbReference type="Proteomes" id="UP001152759">
    <property type="component" value="Chromosome 6"/>
</dbReference>
<keyword evidence="3" id="KW-0677">Repeat</keyword>
<evidence type="ECO:0000256" key="9">
    <source>
        <dbReference type="SAM" id="MobiDB-lite"/>
    </source>
</evidence>